<dbReference type="InterPro" id="IPR051013">
    <property type="entry name" value="MBL_superfamily_lactonases"/>
</dbReference>
<proteinExistence type="inferred from homology"/>
<dbReference type="InterPro" id="IPR036866">
    <property type="entry name" value="RibonucZ/Hydroxyglut_hydro"/>
</dbReference>
<dbReference type="PANTHER" id="PTHR42978:SF6">
    <property type="entry name" value="QUORUM-QUENCHING LACTONASE YTNP-RELATED"/>
    <property type="match status" value="1"/>
</dbReference>
<dbReference type="EMBL" id="BMFA01000010">
    <property type="protein sequence ID" value="GGB56773.1"/>
    <property type="molecule type" value="Genomic_DNA"/>
</dbReference>
<dbReference type="PROSITE" id="PS51318">
    <property type="entry name" value="TAT"/>
    <property type="match status" value="1"/>
</dbReference>
<keyword evidence="2" id="KW-0479">Metal-binding</keyword>
<dbReference type="GO" id="GO:0046872">
    <property type="term" value="F:metal ion binding"/>
    <property type="evidence" value="ECO:0007669"/>
    <property type="project" value="UniProtKB-KW"/>
</dbReference>
<evidence type="ECO:0000256" key="3">
    <source>
        <dbReference type="ARBA" id="ARBA00022801"/>
    </source>
</evidence>
<evidence type="ECO:0000256" key="1">
    <source>
        <dbReference type="ARBA" id="ARBA00007749"/>
    </source>
</evidence>
<comment type="caution">
    <text evidence="6">The sequence shown here is derived from an EMBL/GenBank/DDBJ whole genome shotgun (WGS) entry which is preliminary data.</text>
</comment>
<keyword evidence="4" id="KW-0862">Zinc</keyword>
<organism evidence="6 7">
    <name type="scientific">Roseibium aquae</name>
    <dbReference type="NCBI Taxonomy" id="1323746"/>
    <lineage>
        <taxon>Bacteria</taxon>
        <taxon>Pseudomonadati</taxon>
        <taxon>Pseudomonadota</taxon>
        <taxon>Alphaproteobacteria</taxon>
        <taxon>Hyphomicrobiales</taxon>
        <taxon>Stappiaceae</taxon>
        <taxon>Roseibium</taxon>
    </lineage>
</organism>
<evidence type="ECO:0000313" key="7">
    <source>
        <dbReference type="Proteomes" id="UP000605148"/>
    </source>
</evidence>
<sequence length="313" mass="33861">MGNTNRFQLTRRQMLASGLALGASAGLGWPASPVRAQATWQLGPHELTVLSDGNLTLPMSFFLPDRSAEEIESLFAPHGMALDALTPDCNITLLRSGERLVLFDVGAGPNFQPTAGALPSALDDLGIDPADITDVVLTHAHPDHLWGILDDFEDPLYPEAQVWVPQAEWDYWRADDTLDKTPEARKSFVVGAQSRFDAIEDRVSMVTPGQEVLPGIEALDTSGHTPGHMSYMVHGGSDSVLILGDAITNAVVSFERPDWASGSDQDPEKGIETRTRLLDRLAADQSLVIGFHLPEPGRGRVERAGSAYRFAAS</sequence>
<reference evidence="6" key="2">
    <citation type="submission" date="2020-09" db="EMBL/GenBank/DDBJ databases">
        <authorList>
            <person name="Sun Q."/>
            <person name="Zhou Y."/>
        </authorList>
    </citation>
    <scope>NUCLEOTIDE SEQUENCE</scope>
    <source>
        <strain evidence="6">CGMCC 1.12426</strain>
    </source>
</reference>
<reference evidence="6" key="1">
    <citation type="journal article" date="2014" name="Int. J. Syst. Evol. Microbiol.">
        <title>Complete genome sequence of Corynebacterium casei LMG S-19264T (=DSM 44701T), isolated from a smear-ripened cheese.</title>
        <authorList>
            <consortium name="US DOE Joint Genome Institute (JGI-PGF)"/>
            <person name="Walter F."/>
            <person name="Albersmeier A."/>
            <person name="Kalinowski J."/>
            <person name="Ruckert C."/>
        </authorList>
    </citation>
    <scope>NUCLEOTIDE SEQUENCE</scope>
    <source>
        <strain evidence="6">CGMCC 1.12426</strain>
    </source>
</reference>
<dbReference type="Gene3D" id="3.60.15.10">
    <property type="entry name" value="Ribonuclease Z/Hydroxyacylglutathione hydrolase-like"/>
    <property type="match status" value="1"/>
</dbReference>
<dbReference type="Pfam" id="PF00753">
    <property type="entry name" value="Lactamase_B"/>
    <property type="match status" value="1"/>
</dbReference>
<dbReference type="SMART" id="SM00849">
    <property type="entry name" value="Lactamase_B"/>
    <property type="match status" value="1"/>
</dbReference>
<comment type="similarity">
    <text evidence="1">Belongs to the metallo-beta-lactamase superfamily.</text>
</comment>
<keyword evidence="3" id="KW-0378">Hydrolase</keyword>
<evidence type="ECO:0000259" key="5">
    <source>
        <dbReference type="SMART" id="SM00849"/>
    </source>
</evidence>
<dbReference type="PANTHER" id="PTHR42978">
    <property type="entry name" value="QUORUM-QUENCHING LACTONASE YTNP-RELATED-RELATED"/>
    <property type="match status" value="1"/>
</dbReference>
<keyword evidence="7" id="KW-1185">Reference proteome</keyword>
<dbReference type="CDD" id="cd07720">
    <property type="entry name" value="OPHC2-like_MBL-fold"/>
    <property type="match status" value="1"/>
</dbReference>
<dbReference type="GO" id="GO:0016787">
    <property type="term" value="F:hydrolase activity"/>
    <property type="evidence" value="ECO:0007669"/>
    <property type="project" value="UniProtKB-KW"/>
</dbReference>
<evidence type="ECO:0000256" key="2">
    <source>
        <dbReference type="ARBA" id="ARBA00022723"/>
    </source>
</evidence>
<accession>A0A916TM43</accession>
<protein>
    <submittedName>
        <fullName evidence="6">MBL fold metallo-hydrolase</fullName>
    </submittedName>
</protein>
<dbReference type="InterPro" id="IPR006311">
    <property type="entry name" value="TAT_signal"/>
</dbReference>
<name>A0A916TM43_9HYPH</name>
<dbReference type="InterPro" id="IPR001279">
    <property type="entry name" value="Metallo-B-lactamas"/>
</dbReference>
<dbReference type="SUPFAM" id="SSF56281">
    <property type="entry name" value="Metallo-hydrolase/oxidoreductase"/>
    <property type="match status" value="1"/>
</dbReference>
<dbReference type="OrthoDB" id="9773738at2"/>
<dbReference type="RefSeq" id="WP_150497426.1">
    <property type="nucleotide sequence ID" value="NZ_BMFA01000010.1"/>
</dbReference>
<dbReference type="Proteomes" id="UP000605148">
    <property type="component" value="Unassembled WGS sequence"/>
</dbReference>
<evidence type="ECO:0000313" key="6">
    <source>
        <dbReference type="EMBL" id="GGB56773.1"/>
    </source>
</evidence>
<evidence type="ECO:0000256" key="4">
    <source>
        <dbReference type="ARBA" id="ARBA00022833"/>
    </source>
</evidence>
<feature type="domain" description="Metallo-beta-lactamase" evidence="5">
    <location>
        <begin position="88"/>
        <end position="292"/>
    </location>
</feature>
<gene>
    <name evidence="6" type="ORF">GCM10011316_31110</name>
</gene>
<dbReference type="AlphaFoldDB" id="A0A916TM43"/>